<dbReference type="RefSeq" id="WP_247375921.1">
    <property type="nucleotide sequence ID" value="NZ_JALLGV010000001.1"/>
</dbReference>
<sequence length="418" mass="44955">MLAANRLAPVALALLIVLAGCGGAPGNGTATNDAAGTPTANGTATTTGDASGTVTPERASQDGAVAVENGTLRVNATRTFARVQSLMGTDVDPRPVELRNLSEWRSSLPRVAAAPINDALGFENVSANWSEPTGVTKFTGYVYVHPGEGSPQEVERVLAHEFTHSIQFQANMFPWLDELRTGRVTTDEAKTLRALQEGGAVYVTDAYTQQYLDVQRNSAFAREYMSKSPTHWSALAPYYFGSQYVASRIDSPQQLSNVYDNRPNTTEQILHNETRREEPPADLAVESTVSASQWQYLGNNTLGEMTTRGALGTELTQSRAAEAAAGWGRDEIAIFRHTGGDERYGWAWVHRWDDASEADEAASALRTFAERRNDASTYEFAVTRVSDGTTALVFGDDAFVANATVTGTTSNVSVAVGA</sequence>
<comment type="caution">
    <text evidence="2">The sequence shown here is derived from an EMBL/GenBank/DDBJ whole genome shotgun (WGS) entry which is preliminary data.</text>
</comment>
<dbReference type="EMBL" id="JBHUDJ010000003">
    <property type="protein sequence ID" value="MFD1586834.1"/>
    <property type="molecule type" value="Genomic_DNA"/>
</dbReference>
<name>A0ABD6CBS8_9EURY</name>
<evidence type="ECO:0000313" key="2">
    <source>
        <dbReference type="EMBL" id="MFD1586834.1"/>
    </source>
</evidence>
<evidence type="ECO:0000256" key="1">
    <source>
        <dbReference type="SAM" id="MobiDB-lite"/>
    </source>
</evidence>
<accession>A0ABD6CBS8</accession>
<evidence type="ECO:0008006" key="4">
    <source>
        <dbReference type="Google" id="ProtNLM"/>
    </source>
</evidence>
<dbReference type="Proteomes" id="UP001597119">
    <property type="component" value="Unassembled WGS sequence"/>
</dbReference>
<keyword evidence="3" id="KW-1185">Reference proteome</keyword>
<reference evidence="2 3" key="1">
    <citation type="journal article" date="2019" name="Int. J. Syst. Evol. Microbiol.">
        <title>The Global Catalogue of Microorganisms (GCM) 10K type strain sequencing project: providing services to taxonomists for standard genome sequencing and annotation.</title>
        <authorList>
            <consortium name="The Broad Institute Genomics Platform"/>
            <consortium name="The Broad Institute Genome Sequencing Center for Infectious Disease"/>
            <person name="Wu L."/>
            <person name="Ma J."/>
        </authorList>
    </citation>
    <scope>NUCLEOTIDE SEQUENCE [LARGE SCALE GENOMIC DNA]</scope>
    <source>
        <strain evidence="2 3">CGMCC 1.12125</strain>
    </source>
</reference>
<dbReference type="AlphaFoldDB" id="A0ABD6CBS8"/>
<organism evidence="2 3">
    <name type="scientific">Halorientalis brevis</name>
    <dbReference type="NCBI Taxonomy" id="1126241"/>
    <lineage>
        <taxon>Archaea</taxon>
        <taxon>Methanobacteriati</taxon>
        <taxon>Methanobacteriota</taxon>
        <taxon>Stenosarchaea group</taxon>
        <taxon>Halobacteria</taxon>
        <taxon>Halobacteriales</taxon>
        <taxon>Haloarculaceae</taxon>
        <taxon>Halorientalis</taxon>
    </lineage>
</organism>
<proteinExistence type="predicted"/>
<evidence type="ECO:0000313" key="3">
    <source>
        <dbReference type="Proteomes" id="UP001597119"/>
    </source>
</evidence>
<gene>
    <name evidence="2" type="ORF">ACFR9U_07555</name>
</gene>
<protein>
    <recommendedName>
        <fullName evidence="4">DUF4157 domain-containing protein</fullName>
    </recommendedName>
</protein>
<feature type="region of interest" description="Disordered" evidence="1">
    <location>
        <begin position="32"/>
        <end position="61"/>
    </location>
</feature>
<feature type="compositionally biased region" description="Low complexity" evidence="1">
    <location>
        <begin position="32"/>
        <end position="50"/>
    </location>
</feature>
<dbReference type="PROSITE" id="PS51257">
    <property type="entry name" value="PROKAR_LIPOPROTEIN"/>
    <property type="match status" value="1"/>
</dbReference>